<proteinExistence type="predicted"/>
<keyword evidence="3" id="KW-0175">Coiled coil</keyword>
<dbReference type="PANTHER" id="PTHR15454">
    <property type="entry name" value="NISCHARIN RELATED"/>
    <property type="match status" value="1"/>
</dbReference>
<dbReference type="SUPFAM" id="SSF52075">
    <property type="entry name" value="Outer arm dynein light chain 1"/>
    <property type="match status" value="1"/>
</dbReference>
<dbReference type="AlphaFoldDB" id="A0A1I7WM44"/>
<dbReference type="Pfam" id="PF13516">
    <property type="entry name" value="LRR_6"/>
    <property type="match status" value="1"/>
</dbReference>
<name>A0A1I7WM44_HETBA</name>
<sequence>MVADIGNTIDFLHRMRALKVRGANGYVGTSNIAWNTLDYSLHFCKGLLALWDLLLDGVQLVPISEMEQWQCLEDVDLSFNDLNELDETVRLLGKVERLNISHNNLLDIGWHLQHLTSLTELDLSKNGIVTVERWNEKLGNIKRLVLASNSIKDLTGLTKLYSLEYLDLKNNDIASTEVAHSLGNLPCLETLILRGNPIRKVVEYRTRVLEAFGDRSDEVKLDGKRADARELNTIRVRLALRKAKEEKEEKERKRKEKIDEKIQYIAGDVDSSIAKKT</sequence>
<dbReference type="Pfam" id="PF13855">
    <property type="entry name" value="LRR_8"/>
    <property type="match status" value="1"/>
</dbReference>
<reference evidence="5" key="1">
    <citation type="submission" date="2016-11" db="UniProtKB">
        <authorList>
            <consortium name="WormBaseParasite"/>
        </authorList>
    </citation>
    <scope>IDENTIFICATION</scope>
</reference>
<feature type="coiled-coil region" evidence="3">
    <location>
        <begin position="233"/>
        <end position="263"/>
    </location>
</feature>
<dbReference type="PANTHER" id="PTHR15454:SF35">
    <property type="entry name" value="NISCHARIN"/>
    <property type="match status" value="1"/>
</dbReference>
<keyword evidence="4" id="KW-1185">Reference proteome</keyword>
<organism evidence="4 5">
    <name type="scientific">Heterorhabditis bacteriophora</name>
    <name type="common">Entomopathogenic nematode worm</name>
    <dbReference type="NCBI Taxonomy" id="37862"/>
    <lineage>
        <taxon>Eukaryota</taxon>
        <taxon>Metazoa</taxon>
        <taxon>Ecdysozoa</taxon>
        <taxon>Nematoda</taxon>
        <taxon>Chromadorea</taxon>
        <taxon>Rhabditida</taxon>
        <taxon>Rhabditina</taxon>
        <taxon>Rhabditomorpha</taxon>
        <taxon>Strongyloidea</taxon>
        <taxon>Heterorhabditidae</taxon>
        <taxon>Heterorhabditis</taxon>
    </lineage>
</organism>
<dbReference type="InterPro" id="IPR001611">
    <property type="entry name" value="Leu-rich_rpt"/>
</dbReference>
<evidence type="ECO:0000256" key="2">
    <source>
        <dbReference type="ARBA" id="ARBA00022737"/>
    </source>
</evidence>
<evidence type="ECO:0000313" key="5">
    <source>
        <dbReference type="WBParaSite" id="Hba_06144"/>
    </source>
</evidence>
<dbReference type="Gene3D" id="3.80.10.10">
    <property type="entry name" value="Ribonuclease Inhibitor"/>
    <property type="match status" value="2"/>
</dbReference>
<dbReference type="PROSITE" id="PS51450">
    <property type="entry name" value="LRR"/>
    <property type="match status" value="2"/>
</dbReference>
<dbReference type="Proteomes" id="UP000095283">
    <property type="component" value="Unplaced"/>
</dbReference>
<protein>
    <submittedName>
        <fullName evidence="5">LRRcap domain-containing protein</fullName>
    </submittedName>
</protein>
<dbReference type="WBParaSite" id="Hba_06144">
    <property type="protein sequence ID" value="Hba_06144"/>
    <property type="gene ID" value="Hba_06144"/>
</dbReference>
<evidence type="ECO:0000256" key="1">
    <source>
        <dbReference type="ARBA" id="ARBA00022614"/>
    </source>
</evidence>
<evidence type="ECO:0000313" key="4">
    <source>
        <dbReference type="Proteomes" id="UP000095283"/>
    </source>
</evidence>
<dbReference type="InterPro" id="IPR032675">
    <property type="entry name" value="LRR_dom_sf"/>
</dbReference>
<dbReference type="GO" id="GO:0005737">
    <property type="term" value="C:cytoplasm"/>
    <property type="evidence" value="ECO:0007669"/>
    <property type="project" value="TreeGrafter"/>
</dbReference>
<keyword evidence="2" id="KW-0677">Repeat</keyword>
<evidence type="ECO:0000256" key="3">
    <source>
        <dbReference type="SAM" id="Coils"/>
    </source>
</evidence>
<keyword evidence="1" id="KW-0433">Leucine-rich repeat</keyword>
<accession>A0A1I7WM44</accession>